<keyword evidence="3" id="KW-0249">Electron transport</keyword>
<proteinExistence type="predicted"/>
<sequence length="117" mass="12928">MRSKALPQVGSHEPQGANRRDRSLIHESIDERIANNTFFVDSKAHIVLDGSICKDCSDKVCVTACPAQLFVELYDGTVGFNYEHCLECGTCLILCSHDGALKWNYPRSGQGVNFSYG</sequence>
<keyword evidence="4" id="KW-0408">Iron</keyword>
<name>A0A1M4WGM9_9ACTN</name>
<keyword evidence="2" id="KW-0479">Metal-binding</keyword>
<dbReference type="STRING" id="1121881.SAMN02745225_01668"/>
<accession>A0A1M4WGM9</accession>
<evidence type="ECO:0000313" key="8">
    <source>
        <dbReference type="EMBL" id="SHE80337.1"/>
    </source>
</evidence>
<evidence type="ECO:0000313" key="9">
    <source>
        <dbReference type="Proteomes" id="UP000184295"/>
    </source>
</evidence>
<dbReference type="Pfam" id="PF13187">
    <property type="entry name" value="Fer4_9"/>
    <property type="match status" value="1"/>
</dbReference>
<organism evidence="8 9">
    <name type="scientific">Ferrithrix thermotolerans DSM 19514</name>
    <dbReference type="NCBI Taxonomy" id="1121881"/>
    <lineage>
        <taxon>Bacteria</taxon>
        <taxon>Bacillati</taxon>
        <taxon>Actinomycetota</taxon>
        <taxon>Acidimicrobiia</taxon>
        <taxon>Acidimicrobiales</taxon>
        <taxon>Acidimicrobiaceae</taxon>
        <taxon>Ferrithrix</taxon>
    </lineage>
</organism>
<keyword evidence="5" id="KW-0411">Iron-sulfur</keyword>
<feature type="region of interest" description="Disordered" evidence="6">
    <location>
        <begin position="1"/>
        <end position="23"/>
    </location>
</feature>
<dbReference type="EMBL" id="FQUL01000025">
    <property type="protein sequence ID" value="SHE80337.1"/>
    <property type="molecule type" value="Genomic_DNA"/>
</dbReference>
<evidence type="ECO:0000256" key="5">
    <source>
        <dbReference type="ARBA" id="ARBA00023014"/>
    </source>
</evidence>
<dbReference type="InterPro" id="IPR012206">
    <property type="entry name" value="Fd_FixX"/>
</dbReference>
<evidence type="ECO:0000256" key="1">
    <source>
        <dbReference type="ARBA" id="ARBA00022448"/>
    </source>
</evidence>
<dbReference type="GO" id="GO:0005506">
    <property type="term" value="F:iron ion binding"/>
    <property type="evidence" value="ECO:0007669"/>
    <property type="project" value="InterPro"/>
</dbReference>
<dbReference type="PROSITE" id="PS51379">
    <property type="entry name" value="4FE4S_FER_2"/>
    <property type="match status" value="2"/>
</dbReference>
<dbReference type="RefSeq" id="WP_218587447.1">
    <property type="nucleotide sequence ID" value="NZ_FQUL01000025.1"/>
</dbReference>
<dbReference type="SUPFAM" id="SSF54862">
    <property type="entry name" value="4Fe-4S ferredoxins"/>
    <property type="match status" value="1"/>
</dbReference>
<dbReference type="Proteomes" id="UP000184295">
    <property type="component" value="Unassembled WGS sequence"/>
</dbReference>
<evidence type="ECO:0000256" key="3">
    <source>
        <dbReference type="ARBA" id="ARBA00022982"/>
    </source>
</evidence>
<reference evidence="9" key="1">
    <citation type="submission" date="2016-11" db="EMBL/GenBank/DDBJ databases">
        <authorList>
            <person name="Varghese N."/>
            <person name="Submissions S."/>
        </authorList>
    </citation>
    <scope>NUCLEOTIDE SEQUENCE [LARGE SCALE GENOMIC DNA]</scope>
    <source>
        <strain evidence="9">DSM 19514</strain>
    </source>
</reference>
<dbReference type="GO" id="GO:0051536">
    <property type="term" value="F:iron-sulfur cluster binding"/>
    <property type="evidence" value="ECO:0007669"/>
    <property type="project" value="UniProtKB-KW"/>
</dbReference>
<dbReference type="InterPro" id="IPR017896">
    <property type="entry name" value="4Fe4S_Fe-S-bd"/>
</dbReference>
<dbReference type="PANTHER" id="PTHR43082">
    <property type="entry name" value="FERREDOXIN-LIKE"/>
    <property type="match status" value="1"/>
</dbReference>
<evidence type="ECO:0000256" key="2">
    <source>
        <dbReference type="ARBA" id="ARBA00022723"/>
    </source>
</evidence>
<dbReference type="Gene3D" id="3.30.70.20">
    <property type="match status" value="1"/>
</dbReference>
<keyword evidence="9" id="KW-1185">Reference proteome</keyword>
<dbReference type="AlphaFoldDB" id="A0A1M4WGM9"/>
<feature type="domain" description="4Fe-4S ferredoxin-type" evidence="7">
    <location>
        <begin position="76"/>
        <end position="106"/>
    </location>
</feature>
<dbReference type="PANTHER" id="PTHR43082:SF3">
    <property type="entry name" value="FERREDOXIN-LIKE PROTEIN YDIT"/>
    <property type="match status" value="1"/>
</dbReference>
<evidence type="ECO:0000259" key="7">
    <source>
        <dbReference type="PROSITE" id="PS51379"/>
    </source>
</evidence>
<gene>
    <name evidence="8" type="ORF">SAMN02745225_01668</name>
</gene>
<evidence type="ECO:0000256" key="4">
    <source>
        <dbReference type="ARBA" id="ARBA00023004"/>
    </source>
</evidence>
<keyword evidence="1" id="KW-0813">Transport</keyword>
<evidence type="ECO:0000256" key="6">
    <source>
        <dbReference type="SAM" id="MobiDB-lite"/>
    </source>
</evidence>
<feature type="domain" description="4Fe-4S ferredoxin-type" evidence="7">
    <location>
        <begin position="44"/>
        <end position="75"/>
    </location>
</feature>
<protein>
    <submittedName>
        <fullName evidence="8">Ferredoxin like protein</fullName>
    </submittedName>
</protein>